<dbReference type="Proteomes" id="UP000437736">
    <property type="component" value="Unassembled WGS sequence"/>
</dbReference>
<evidence type="ECO:0000256" key="2">
    <source>
        <dbReference type="ARBA" id="ARBA00001947"/>
    </source>
</evidence>
<dbReference type="PROSITE" id="PS00117">
    <property type="entry name" value="GAL_P_UDP_TRANSF_I"/>
    <property type="match status" value="1"/>
</dbReference>
<dbReference type="Pfam" id="PF01087">
    <property type="entry name" value="GalP_UDP_transf"/>
    <property type="match status" value="1"/>
</dbReference>
<dbReference type="InterPro" id="IPR036265">
    <property type="entry name" value="HIT-like_sf"/>
</dbReference>
<dbReference type="InterPro" id="IPR001937">
    <property type="entry name" value="GalP_UDPtransf1"/>
</dbReference>
<dbReference type="SUPFAM" id="SSF54197">
    <property type="entry name" value="HIT-like"/>
    <property type="match status" value="2"/>
</dbReference>
<evidence type="ECO:0000256" key="3">
    <source>
        <dbReference type="ARBA" id="ARBA00004947"/>
    </source>
</evidence>
<dbReference type="Gene3D" id="3.30.428.10">
    <property type="entry name" value="HIT-like"/>
    <property type="match status" value="2"/>
</dbReference>
<keyword evidence="18" id="KW-1185">Reference proteome</keyword>
<dbReference type="EMBL" id="WJHE01000280">
    <property type="protein sequence ID" value="MST32372.1"/>
    <property type="molecule type" value="Genomic_DNA"/>
</dbReference>
<dbReference type="Pfam" id="PF02744">
    <property type="entry name" value="GalP_UDP_tr_C"/>
    <property type="match status" value="1"/>
</dbReference>
<feature type="domain" description="Galactose-1-phosphate uridyl transferase C-terminal" evidence="16">
    <location>
        <begin position="175"/>
        <end position="322"/>
    </location>
</feature>
<evidence type="ECO:0000313" key="18">
    <source>
        <dbReference type="Proteomes" id="UP000437736"/>
    </source>
</evidence>
<evidence type="ECO:0000256" key="8">
    <source>
        <dbReference type="ARBA" id="ARBA00022695"/>
    </source>
</evidence>
<dbReference type="InterPro" id="IPR005850">
    <property type="entry name" value="GalP_Utransf_C"/>
</dbReference>
<evidence type="ECO:0000256" key="10">
    <source>
        <dbReference type="ARBA" id="ARBA00022833"/>
    </source>
</evidence>
<evidence type="ECO:0000259" key="16">
    <source>
        <dbReference type="Pfam" id="PF02744"/>
    </source>
</evidence>
<dbReference type="PIRSF" id="PIRSF000808">
    <property type="entry name" value="GalT"/>
    <property type="match status" value="1"/>
</dbReference>
<comment type="cofactor">
    <cofactor evidence="2">
        <name>Zn(2+)</name>
        <dbReference type="ChEBI" id="CHEBI:29105"/>
    </cofactor>
</comment>
<dbReference type="InterPro" id="IPR005849">
    <property type="entry name" value="GalP_Utransf_N"/>
</dbReference>
<evidence type="ECO:0000256" key="4">
    <source>
        <dbReference type="ARBA" id="ARBA00010951"/>
    </source>
</evidence>
<reference evidence="17 18" key="1">
    <citation type="submission" date="2019-11" db="EMBL/GenBank/DDBJ databases">
        <title>Acidiferrimicrobium australis gen. nov., sp. nov., an acidophilic and obligately heterotrophic, member of the Actinobacteria that catalyses dissimilatory oxido- reduction of iron isolated from metal-rich acidic water in Chile.</title>
        <authorList>
            <person name="Gonzalez D."/>
            <person name="Huber K."/>
            <person name="Hedrich S."/>
            <person name="Rojas-Villalobos C."/>
            <person name="Quatrini R."/>
            <person name="Dinamarca M.A."/>
            <person name="Schwarz A."/>
            <person name="Canales C."/>
            <person name="Nancucheo I."/>
        </authorList>
    </citation>
    <scope>NUCLEOTIDE SEQUENCE [LARGE SCALE GENOMIC DNA]</scope>
    <source>
        <strain evidence="17 18">USS-CCA1</strain>
    </source>
</reference>
<accession>A0ABW9QRB6</accession>
<dbReference type="InterPro" id="IPR019779">
    <property type="entry name" value="GalP_UDPtransf1_His-AS"/>
</dbReference>
<feature type="domain" description="Galactose-1-phosphate uridyl transferase N-terminal" evidence="15">
    <location>
        <begin position="2"/>
        <end position="158"/>
    </location>
</feature>
<dbReference type="GO" id="GO:0016779">
    <property type="term" value="F:nucleotidyltransferase activity"/>
    <property type="evidence" value="ECO:0007669"/>
    <property type="project" value="UniProtKB-KW"/>
</dbReference>
<evidence type="ECO:0000256" key="9">
    <source>
        <dbReference type="ARBA" id="ARBA00022723"/>
    </source>
</evidence>
<organism evidence="17 18">
    <name type="scientific">Acidiferrimicrobium australe</name>
    <dbReference type="NCBI Taxonomy" id="2664430"/>
    <lineage>
        <taxon>Bacteria</taxon>
        <taxon>Bacillati</taxon>
        <taxon>Actinomycetota</taxon>
        <taxon>Acidimicrobiia</taxon>
        <taxon>Acidimicrobiales</taxon>
        <taxon>Acidimicrobiaceae</taxon>
        <taxon>Acidiferrimicrobium</taxon>
    </lineage>
</organism>
<gene>
    <name evidence="17" type="primary">galT</name>
    <name evidence="17" type="ORF">GHK86_06505</name>
</gene>
<dbReference type="PANTHER" id="PTHR11943">
    <property type="entry name" value="GALACTOSE-1-PHOSPHATE URIDYLYLTRANSFERASE"/>
    <property type="match status" value="1"/>
</dbReference>
<evidence type="ECO:0000313" key="17">
    <source>
        <dbReference type="EMBL" id="MST32372.1"/>
    </source>
</evidence>
<dbReference type="PANTHER" id="PTHR11943:SF1">
    <property type="entry name" value="GALACTOSE-1-PHOSPHATE URIDYLYLTRANSFERASE"/>
    <property type="match status" value="1"/>
</dbReference>
<dbReference type="NCBIfam" id="TIGR00209">
    <property type="entry name" value="galT_1"/>
    <property type="match status" value="1"/>
</dbReference>
<keyword evidence="10" id="KW-0862">Zinc</keyword>
<evidence type="ECO:0000256" key="12">
    <source>
        <dbReference type="ARBA" id="ARBA00023277"/>
    </source>
</evidence>
<keyword evidence="7 14" id="KW-0808">Transferase</keyword>
<evidence type="ECO:0000256" key="13">
    <source>
        <dbReference type="NCBIfam" id="TIGR00209"/>
    </source>
</evidence>
<comment type="similarity">
    <text evidence="4 14">Belongs to the galactose-1-phosphate uridylyltransferase type 1 family.</text>
</comment>
<evidence type="ECO:0000256" key="6">
    <source>
        <dbReference type="ARBA" id="ARBA00016340"/>
    </source>
</evidence>
<keyword evidence="11 14" id="KW-0299">Galactose metabolism</keyword>
<evidence type="ECO:0000256" key="14">
    <source>
        <dbReference type="RuleBase" id="RU000506"/>
    </source>
</evidence>
<evidence type="ECO:0000259" key="15">
    <source>
        <dbReference type="Pfam" id="PF01087"/>
    </source>
</evidence>
<protein>
    <recommendedName>
        <fullName evidence="6 13">Galactose-1-phosphate uridylyltransferase</fullName>
        <ecNumber evidence="5 13">2.7.7.12</ecNumber>
    </recommendedName>
</protein>
<proteinExistence type="inferred from homology"/>
<dbReference type="EC" id="2.7.7.12" evidence="5 13"/>
<comment type="caution">
    <text evidence="17">The sequence shown here is derived from an EMBL/GenBank/DDBJ whole genome shotgun (WGS) entry which is preliminary data.</text>
</comment>
<sequence>MTERRYDPTTDEWVTFATHRQNRTYKPAEFCPLCPTLPGAEPTEIPYPSFEVVTFDNLFPSFSPHPPEPEVGTSELYPVAVAAGRCEVVVYSDDHSVTFADLLDDRVRMLVDVWADRTEVLGEEPTVAYVMPFENKGETVGTTLSHPHGQIYGYPEIPPRARRELQAAHSHRDRTGRCVHCDVVGFELRERRRVVAADRGWVAWVPFWARFPYEVHIAPVRHRSSLPELDDDEREGLAVMLATVARTYDRLWGFSLPYVMAFHQLPTDGDADDWRPLSHLHVEFAPPNRAPDRLKYLAGSELAGGAFVTDVAPERAASELRAARSGR</sequence>
<keyword evidence="9 14" id="KW-0479">Metal-binding</keyword>
<name>A0ABW9QRB6_9ACTN</name>
<comment type="pathway">
    <text evidence="3 14">Carbohydrate metabolism; galactose metabolism.</text>
</comment>
<evidence type="ECO:0000256" key="1">
    <source>
        <dbReference type="ARBA" id="ARBA00001107"/>
    </source>
</evidence>
<evidence type="ECO:0000256" key="5">
    <source>
        <dbReference type="ARBA" id="ARBA00012384"/>
    </source>
</evidence>
<evidence type="ECO:0000256" key="11">
    <source>
        <dbReference type="ARBA" id="ARBA00023144"/>
    </source>
</evidence>
<keyword evidence="12 14" id="KW-0119">Carbohydrate metabolism</keyword>
<keyword evidence="8 14" id="KW-0548">Nucleotidyltransferase</keyword>
<comment type="catalytic activity">
    <reaction evidence="1 14">
        <text>alpha-D-galactose 1-phosphate + UDP-alpha-D-glucose = alpha-D-glucose 1-phosphate + UDP-alpha-D-galactose</text>
        <dbReference type="Rhea" id="RHEA:13989"/>
        <dbReference type="ChEBI" id="CHEBI:58336"/>
        <dbReference type="ChEBI" id="CHEBI:58601"/>
        <dbReference type="ChEBI" id="CHEBI:58885"/>
        <dbReference type="ChEBI" id="CHEBI:66914"/>
        <dbReference type="EC" id="2.7.7.12"/>
    </reaction>
</comment>
<evidence type="ECO:0000256" key="7">
    <source>
        <dbReference type="ARBA" id="ARBA00022679"/>
    </source>
</evidence>